<evidence type="ECO:0000256" key="11">
    <source>
        <dbReference type="ARBA" id="ARBA00022726"/>
    </source>
</evidence>
<keyword evidence="13 16" id="KW-0460">Magnesium</keyword>
<evidence type="ECO:0000256" key="12">
    <source>
        <dbReference type="ARBA" id="ARBA00022741"/>
    </source>
</evidence>
<comment type="subcellular location">
    <subcellularLocation>
        <location evidence="3 16">Cytoplasm</location>
    </subcellularLocation>
</comment>
<evidence type="ECO:0000256" key="8">
    <source>
        <dbReference type="ARBA" id="ARBA00022676"/>
    </source>
</evidence>
<evidence type="ECO:0000256" key="3">
    <source>
        <dbReference type="ARBA" id="ARBA00004496"/>
    </source>
</evidence>
<comment type="pathway">
    <text evidence="5">Purine metabolism; GMP biosynthesis via salvage pathway; GMP from guanine: step 1/1.</text>
</comment>
<name>A0A857DIX6_9FIRM</name>
<evidence type="ECO:0000256" key="15">
    <source>
        <dbReference type="ARBA" id="ARBA00049402"/>
    </source>
</evidence>
<evidence type="ECO:0000256" key="7">
    <source>
        <dbReference type="ARBA" id="ARBA00022490"/>
    </source>
</evidence>
<dbReference type="PANTHER" id="PTHR43340">
    <property type="entry name" value="HYPOXANTHINE-GUANINE PHOSPHORIBOSYLTRANSFERASE"/>
    <property type="match status" value="1"/>
</dbReference>
<comment type="similarity">
    <text evidence="6 16">Belongs to the purine/pyrimidine phosphoribosyltransferase family.</text>
</comment>
<dbReference type="GO" id="GO:0006166">
    <property type="term" value="P:purine ribonucleoside salvage"/>
    <property type="evidence" value="ECO:0007669"/>
    <property type="project" value="UniProtKB-KW"/>
</dbReference>
<evidence type="ECO:0000313" key="19">
    <source>
        <dbReference type="Proteomes" id="UP000430508"/>
    </source>
</evidence>
<keyword evidence="11 16" id="KW-0660">Purine salvage</keyword>
<sequence>MERKIAKVLITEEQLKKRVAELGEQITNEYFGKDLLTIGIFKGAVPFFADLIRQIRIPLRYDFMAVSSYGSSNRSSGAVRLLKDLETSVEDKHVLIVEDIVDTGLTLKYLKENLLGRQPLSLKIVTLLDKPERRQVDIQPDYNGFVIPNEFAVGYGLDYDEMYRNLTYIGVLKPEVYEK</sequence>
<dbReference type="GO" id="GO:0005829">
    <property type="term" value="C:cytosol"/>
    <property type="evidence" value="ECO:0007669"/>
    <property type="project" value="TreeGrafter"/>
</dbReference>
<dbReference type="GO" id="GO:0032263">
    <property type="term" value="P:GMP salvage"/>
    <property type="evidence" value="ECO:0007669"/>
    <property type="project" value="TreeGrafter"/>
</dbReference>
<evidence type="ECO:0000313" key="18">
    <source>
        <dbReference type="EMBL" id="QHA01290.1"/>
    </source>
</evidence>
<accession>A0A857DIX6</accession>
<dbReference type="InterPro" id="IPR029057">
    <property type="entry name" value="PRTase-like"/>
</dbReference>
<evidence type="ECO:0000256" key="13">
    <source>
        <dbReference type="ARBA" id="ARBA00022842"/>
    </source>
</evidence>
<evidence type="ECO:0000256" key="6">
    <source>
        <dbReference type="ARBA" id="ARBA00008391"/>
    </source>
</evidence>
<dbReference type="GO" id="GO:0046100">
    <property type="term" value="P:hypoxanthine metabolic process"/>
    <property type="evidence" value="ECO:0007669"/>
    <property type="project" value="TreeGrafter"/>
</dbReference>
<comment type="cofactor">
    <cofactor evidence="1 16">
        <name>Mg(2+)</name>
        <dbReference type="ChEBI" id="CHEBI:18420"/>
    </cofactor>
</comment>
<dbReference type="FunFam" id="3.40.50.2020:FF:000006">
    <property type="entry name" value="Hypoxanthine phosphoribosyltransferase"/>
    <property type="match status" value="1"/>
</dbReference>
<evidence type="ECO:0000256" key="10">
    <source>
        <dbReference type="ARBA" id="ARBA00022723"/>
    </source>
</evidence>
<comment type="pathway">
    <text evidence="4 16">Purine metabolism; IMP biosynthesis via salvage pathway; IMP from hypoxanthine: step 1/1.</text>
</comment>
<gene>
    <name evidence="18" type="primary">hpt</name>
    <name evidence="18" type="ORF">GQ588_11890</name>
</gene>
<proteinExistence type="inferred from homology"/>
<organism evidence="18 19">
    <name type="scientific">Dehalobacter restrictus</name>
    <dbReference type="NCBI Taxonomy" id="55583"/>
    <lineage>
        <taxon>Bacteria</taxon>
        <taxon>Bacillati</taxon>
        <taxon>Bacillota</taxon>
        <taxon>Clostridia</taxon>
        <taxon>Eubacteriales</taxon>
        <taxon>Desulfitobacteriaceae</taxon>
        <taxon>Dehalobacter</taxon>
    </lineage>
</organism>
<dbReference type="Gene3D" id="3.40.50.2020">
    <property type="match status" value="1"/>
</dbReference>
<dbReference type="GO" id="GO:0000287">
    <property type="term" value="F:magnesium ion binding"/>
    <property type="evidence" value="ECO:0007669"/>
    <property type="project" value="TreeGrafter"/>
</dbReference>
<evidence type="ECO:0000256" key="2">
    <source>
        <dbReference type="ARBA" id="ARBA00002049"/>
    </source>
</evidence>
<dbReference type="Pfam" id="PF00156">
    <property type="entry name" value="Pribosyltran"/>
    <property type="match status" value="1"/>
</dbReference>
<dbReference type="NCBIfam" id="TIGR01203">
    <property type="entry name" value="HGPRTase"/>
    <property type="match status" value="1"/>
</dbReference>
<dbReference type="AlphaFoldDB" id="A0A857DIX6"/>
<reference evidence="18 19" key="1">
    <citation type="submission" date="2019-12" db="EMBL/GenBank/DDBJ databases">
        <title>Sequence classification of anaerobic respiratory reductive dehalogenases: First we see many, then we see few.</title>
        <authorList>
            <person name="Molenda O."/>
            <person name="Puentes Jacome L.A."/>
            <person name="Cao X."/>
            <person name="Nesbo C.L."/>
            <person name="Tang S."/>
            <person name="Morson N."/>
            <person name="Patron J."/>
            <person name="Lomheim L."/>
            <person name="Wishart D.S."/>
            <person name="Edwards E.A."/>
        </authorList>
    </citation>
    <scope>NUCLEOTIDE SEQUENCE [LARGE SCALE GENOMIC DNA]</scope>
    <source>
        <strain evidence="18 19">12DCA</strain>
    </source>
</reference>
<dbReference type="EC" id="2.4.2.8" evidence="16"/>
<evidence type="ECO:0000256" key="16">
    <source>
        <dbReference type="RuleBase" id="RU364099"/>
    </source>
</evidence>
<protein>
    <recommendedName>
        <fullName evidence="16">Hypoxanthine phosphoribosyltransferase</fullName>
        <ecNumber evidence="16">2.4.2.8</ecNumber>
    </recommendedName>
</protein>
<evidence type="ECO:0000256" key="1">
    <source>
        <dbReference type="ARBA" id="ARBA00001946"/>
    </source>
</evidence>
<keyword evidence="12 16" id="KW-0547">Nucleotide-binding</keyword>
<evidence type="ECO:0000256" key="9">
    <source>
        <dbReference type="ARBA" id="ARBA00022679"/>
    </source>
</evidence>
<dbReference type="UniPathway" id="UPA00591">
    <property type="reaction ID" value="UER00648"/>
</dbReference>
<dbReference type="InterPro" id="IPR005904">
    <property type="entry name" value="Hxn_phspho_trans"/>
</dbReference>
<comment type="catalytic activity">
    <reaction evidence="15">
        <text>IMP + diphosphate = hypoxanthine + 5-phospho-alpha-D-ribose 1-diphosphate</text>
        <dbReference type="Rhea" id="RHEA:17973"/>
        <dbReference type="ChEBI" id="CHEBI:17368"/>
        <dbReference type="ChEBI" id="CHEBI:33019"/>
        <dbReference type="ChEBI" id="CHEBI:58017"/>
        <dbReference type="ChEBI" id="CHEBI:58053"/>
        <dbReference type="EC" id="2.4.2.8"/>
    </reaction>
    <physiologicalReaction direction="right-to-left" evidence="15">
        <dbReference type="Rhea" id="RHEA:17975"/>
    </physiologicalReaction>
</comment>
<dbReference type="InterPro" id="IPR050408">
    <property type="entry name" value="HGPRT"/>
</dbReference>
<dbReference type="GO" id="GO:0032264">
    <property type="term" value="P:IMP salvage"/>
    <property type="evidence" value="ECO:0007669"/>
    <property type="project" value="UniProtKB-UniPathway"/>
</dbReference>
<keyword evidence="10 16" id="KW-0479">Metal-binding</keyword>
<dbReference type="GO" id="GO:0052657">
    <property type="term" value="F:guanine phosphoribosyltransferase activity"/>
    <property type="evidence" value="ECO:0007669"/>
    <property type="project" value="UniProtKB-ARBA"/>
</dbReference>
<dbReference type="EMBL" id="CP046996">
    <property type="protein sequence ID" value="QHA01290.1"/>
    <property type="molecule type" value="Genomic_DNA"/>
</dbReference>
<dbReference type="RefSeq" id="WP_068882919.1">
    <property type="nucleotide sequence ID" value="NZ_CP046996.1"/>
</dbReference>
<dbReference type="CDD" id="cd06223">
    <property type="entry name" value="PRTases_typeI"/>
    <property type="match status" value="1"/>
</dbReference>
<dbReference type="PANTHER" id="PTHR43340:SF1">
    <property type="entry name" value="HYPOXANTHINE PHOSPHORIBOSYLTRANSFERASE"/>
    <property type="match status" value="1"/>
</dbReference>
<keyword evidence="8 16" id="KW-0328">Glycosyltransferase</keyword>
<dbReference type="GO" id="GO:0006178">
    <property type="term" value="P:guanine salvage"/>
    <property type="evidence" value="ECO:0007669"/>
    <property type="project" value="TreeGrafter"/>
</dbReference>
<dbReference type="GO" id="GO:0004422">
    <property type="term" value="F:hypoxanthine phosphoribosyltransferase activity"/>
    <property type="evidence" value="ECO:0007669"/>
    <property type="project" value="InterPro"/>
</dbReference>
<comment type="function">
    <text evidence="2">Purine salvage pathway enzyme that catalyzes the transfer of the ribosyl-5-phosphate group from 5-phospho-alpha-D-ribose 1-diphosphate (PRPP) to the N9 position of the 6-oxopurines hypoxanthine and guanine to form the corresponding ribonucleotides IMP (inosine 5'-monophosphate) and GMP (guanosine 5'-monophosphate), with the release of PPi.</text>
</comment>
<dbReference type="Proteomes" id="UP000430508">
    <property type="component" value="Chromosome"/>
</dbReference>
<comment type="catalytic activity">
    <reaction evidence="14">
        <text>GMP + diphosphate = guanine + 5-phospho-alpha-D-ribose 1-diphosphate</text>
        <dbReference type="Rhea" id="RHEA:25424"/>
        <dbReference type="ChEBI" id="CHEBI:16235"/>
        <dbReference type="ChEBI" id="CHEBI:33019"/>
        <dbReference type="ChEBI" id="CHEBI:58017"/>
        <dbReference type="ChEBI" id="CHEBI:58115"/>
        <dbReference type="EC" id="2.4.2.8"/>
    </reaction>
    <physiologicalReaction direction="right-to-left" evidence="14">
        <dbReference type="Rhea" id="RHEA:25426"/>
    </physiologicalReaction>
</comment>
<evidence type="ECO:0000256" key="4">
    <source>
        <dbReference type="ARBA" id="ARBA00004669"/>
    </source>
</evidence>
<evidence type="ECO:0000259" key="17">
    <source>
        <dbReference type="Pfam" id="PF00156"/>
    </source>
</evidence>
<dbReference type="InterPro" id="IPR000836">
    <property type="entry name" value="PRTase_dom"/>
</dbReference>
<dbReference type="SUPFAM" id="SSF53271">
    <property type="entry name" value="PRTase-like"/>
    <property type="match status" value="1"/>
</dbReference>
<keyword evidence="7 16" id="KW-0963">Cytoplasm</keyword>
<dbReference type="GO" id="GO:0000166">
    <property type="term" value="F:nucleotide binding"/>
    <property type="evidence" value="ECO:0007669"/>
    <property type="project" value="UniProtKB-KW"/>
</dbReference>
<feature type="domain" description="Phosphoribosyltransferase" evidence="17">
    <location>
        <begin position="13"/>
        <end position="159"/>
    </location>
</feature>
<evidence type="ECO:0000256" key="14">
    <source>
        <dbReference type="ARBA" id="ARBA00048811"/>
    </source>
</evidence>
<keyword evidence="9 16" id="KW-0808">Transferase</keyword>
<evidence type="ECO:0000256" key="5">
    <source>
        <dbReference type="ARBA" id="ARBA00004676"/>
    </source>
</evidence>